<dbReference type="EMBL" id="LR593887">
    <property type="protein sequence ID" value="VTS06535.1"/>
    <property type="molecule type" value="Genomic_DNA"/>
</dbReference>
<gene>
    <name evidence="3" type="ORF">GMBLW1_46060</name>
</gene>
<dbReference type="RefSeq" id="WP_162659655.1">
    <property type="nucleotide sequence ID" value="NZ_LR593887.1"/>
</dbReference>
<dbReference type="InterPro" id="IPR011990">
    <property type="entry name" value="TPR-like_helical_dom_sf"/>
</dbReference>
<dbReference type="Gene3D" id="1.25.40.10">
    <property type="entry name" value="Tetratricopeptide repeat domain"/>
    <property type="match status" value="2"/>
</dbReference>
<feature type="compositionally biased region" description="Low complexity" evidence="2">
    <location>
        <begin position="222"/>
        <end position="241"/>
    </location>
</feature>
<feature type="region of interest" description="Disordered" evidence="2">
    <location>
        <begin position="186"/>
        <end position="244"/>
    </location>
</feature>
<protein>
    <recommendedName>
        <fullName evidence="5">Tetratricopeptide repeat protein</fullName>
    </recommendedName>
</protein>
<sequence>MSQAEPTRIKPPTAEQRRIATESFDKANRVISTGNYDYGINLLLTCCKLDPGNTVYRTTLRRAQKAKYRNNLRGSPLAFLTTSRHRARLKVAQQRRDYLAVLEHGEQILSRNPWDLSTQMDMAEAFEALELLDLAVFELDQARQKFGRDATLNRALARLFEKRGNFAHAIKLWQIVKETDPSDLEASHKAKDLAASETIQRGQYEESAQNKGDESDDPRFAPAPAAAASTASKSTTPATASGTVGQAAVDRLTREAAPLLAQIEANPTEASFYLKLAELYRKFRQDDRARAVLQQGLAATGQNFQIQVELMESDLEPLRKNFALTQDKLRKRIAGGLEAADEEHTLEDLRRLQAKLRLEILNREIELYRLKAERFPTDLSHRLELGNRLYLADRIDDAISELQQARKDVRLQGKALMQLGFCFKKRNNWRLAQRNFEEALALLATTDEPARKEILFALASGFAENGDLARAIDMGHELANLDFSFREIGKRLDEWQERLQNAAN</sequence>
<dbReference type="SMART" id="SM00028">
    <property type="entry name" value="TPR"/>
    <property type="match status" value="3"/>
</dbReference>
<proteinExistence type="predicted"/>
<dbReference type="KEGG" id="tim:GMBLW1_46060"/>
<evidence type="ECO:0000313" key="3">
    <source>
        <dbReference type="EMBL" id="VIP04587.1"/>
    </source>
</evidence>
<evidence type="ECO:0000256" key="2">
    <source>
        <dbReference type="SAM" id="MobiDB-lite"/>
    </source>
</evidence>
<feature type="compositionally biased region" description="Polar residues" evidence="2">
    <location>
        <begin position="197"/>
        <end position="210"/>
    </location>
</feature>
<keyword evidence="1" id="KW-0175">Coiled coil</keyword>
<keyword evidence="4" id="KW-1185">Reference proteome</keyword>
<dbReference type="Proteomes" id="UP000464378">
    <property type="component" value="Chromosome"/>
</dbReference>
<organism evidence="3">
    <name type="scientific">Tuwongella immobilis</name>
    <dbReference type="NCBI Taxonomy" id="692036"/>
    <lineage>
        <taxon>Bacteria</taxon>
        <taxon>Pseudomonadati</taxon>
        <taxon>Planctomycetota</taxon>
        <taxon>Planctomycetia</taxon>
        <taxon>Gemmatales</taxon>
        <taxon>Gemmataceae</taxon>
        <taxon>Tuwongella</taxon>
    </lineage>
</organism>
<dbReference type="AlphaFoldDB" id="A0A6C2YTC5"/>
<evidence type="ECO:0008006" key="5">
    <source>
        <dbReference type="Google" id="ProtNLM"/>
    </source>
</evidence>
<feature type="coiled-coil region" evidence="1">
    <location>
        <begin position="339"/>
        <end position="412"/>
    </location>
</feature>
<dbReference type="InterPro" id="IPR019734">
    <property type="entry name" value="TPR_rpt"/>
</dbReference>
<reference evidence="3" key="1">
    <citation type="submission" date="2019-04" db="EMBL/GenBank/DDBJ databases">
        <authorList>
            <consortium name="Science for Life Laboratories"/>
        </authorList>
    </citation>
    <scope>NUCLEOTIDE SEQUENCE</scope>
    <source>
        <strain evidence="3">MBLW1</strain>
    </source>
</reference>
<name>A0A6C2YTC5_9BACT</name>
<dbReference type="SUPFAM" id="SSF48452">
    <property type="entry name" value="TPR-like"/>
    <property type="match status" value="2"/>
</dbReference>
<accession>A0A6C2YTC5</accession>
<evidence type="ECO:0000256" key="1">
    <source>
        <dbReference type="SAM" id="Coils"/>
    </source>
</evidence>
<dbReference type="EMBL" id="LR586016">
    <property type="protein sequence ID" value="VIP04587.1"/>
    <property type="molecule type" value="Genomic_DNA"/>
</dbReference>
<dbReference type="InParanoid" id="A0A6C2YTC5"/>
<evidence type="ECO:0000313" key="4">
    <source>
        <dbReference type="Proteomes" id="UP000464378"/>
    </source>
</evidence>